<name>A0A9X2AME9_9BURK</name>
<dbReference type="InterPro" id="IPR032633">
    <property type="entry name" value="ThiJ-like"/>
</dbReference>
<proteinExistence type="predicted"/>
<dbReference type="PANTHER" id="PTHR43068">
    <property type="entry name" value="SLR1854 PROTEIN"/>
    <property type="match status" value="1"/>
</dbReference>
<protein>
    <submittedName>
        <fullName evidence="1">Type 1 glutamine amidotransferase domain-containing protein</fullName>
    </submittedName>
</protein>
<comment type="caution">
    <text evidence="1">The sequence shown here is derived from an EMBL/GenBank/DDBJ whole genome shotgun (WGS) entry which is preliminary data.</text>
</comment>
<dbReference type="Proteomes" id="UP001139447">
    <property type="component" value="Unassembled WGS sequence"/>
</dbReference>
<dbReference type="AlphaFoldDB" id="A0A9X2AME9"/>
<dbReference type="RefSeq" id="WP_243305178.1">
    <property type="nucleotide sequence ID" value="NZ_JALGBI010000001.1"/>
</dbReference>
<evidence type="ECO:0000313" key="1">
    <source>
        <dbReference type="EMBL" id="MCJ0762695.1"/>
    </source>
</evidence>
<dbReference type="PANTHER" id="PTHR43068:SF1">
    <property type="entry name" value="SLR1854 PROTEIN"/>
    <property type="match status" value="1"/>
</dbReference>
<dbReference type="Pfam" id="PF17124">
    <property type="entry name" value="ThiJ_like"/>
    <property type="match status" value="1"/>
</dbReference>
<dbReference type="InterPro" id="IPR029062">
    <property type="entry name" value="Class_I_gatase-like"/>
</dbReference>
<gene>
    <name evidence="1" type="ORF">MMF98_05660</name>
</gene>
<reference evidence="1" key="1">
    <citation type="submission" date="2022-03" db="EMBL/GenBank/DDBJ databases">
        <authorList>
            <person name="Woo C.Y."/>
        </authorList>
    </citation>
    <scope>NUCLEOTIDE SEQUENCE</scope>
    <source>
        <strain evidence="1">CYS-02</strain>
    </source>
</reference>
<dbReference type="Gene3D" id="3.40.50.880">
    <property type="match status" value="1"/>
</dbReference>
<keyword evidence="1" id="KW-0315">Glutamine amidotransferase</keyword>
<sequence length="250" mass="27028">MATILVPLPASDFDPTEAAVPWQVWRALGHTLVFATPDGRMGAADPRMVTGDGLGLLAPLLRADANGRQAYDALVQSPEFQNPLAYGQLAATACDALFLPGGHAVGMKPYLESVLVQAKVAAMFEAGRPVGAICHGVLVAARSRNASGRSVLYGRKTTALTRQMELTAWNLTRLWLGDYYRTYPQTVEEEVTQALAQPGDFIQGPPALKRDHPERLDLGFSVRDGNYLSARWPGDAHRLAHDFAELLPGP</sequence>
<organism evidence="1 2">
    <name type="scientific">Variovorax terrae</name>
    <dbReference type="NCBI Taxonomy" id="2923278"/>
    <lineage>
        <taxon>Bacteria</taxon>
        <taxon>Pseudomonadati</taxon>
        <taxon>Pseudomonadota</taxon>
        <taxon>Betaproteobacteria</taxon>
        <taxon>Burkholderiales</taxon>
        <taxon>Comamonadaceae</taxon>
        <taxon>Variovorax</taxon>
    </lineage>
</organism>
<dbReference type="EMBL" id="JALGBI010000001">
    <property type="protein sequence ID" value="MCJ0762695.1"/>
    <property type="molecule type" value="Genomic_DNA"/>
</dbReference>
<evidence type="ECO:0000313" key="2">
    <source>
        <dbReference type="Proteomes" id="UP001139447"/>
    </source>
</evidence>
<accession>A0A9X2AME9</accession>
<dbReference type="SUPFAM" id="SSF52317">
    <property type="entry name" value="Class I glutamine amidotransferase-like"/>
    <property type="match status" value="1"/>
</dbReference>
<keyword evidence="2" id="KW-1185">Reference proteome</keyword>